<keyword evidence="1" id="KW-0472">Membrane</keyword>
<keyword evidence="3" id="KW-1185">Reference proteome</keyword>
<gene>
    <name evidence="2" type="ORF">EWM64_g7148</name>
</gene>
<dbReference type="AlphaFoldDB" id="A0A4Y9ZRH5"/>
<feature type="transmembrane region" description="Helical" evidence="1">
    <location>
        <begin position="102"/>
        <end position="123"/>
    </location>
</feature>
<evidence type="ECO:0000313" key="2">
    <source>
        <dbReference type="EMBL" id="TFY76864.1"/>
    </source>
</evidence>
<keyword evidence="1" id="KW-0812">Transmembrane</keyword>
<evidence type="ECO:0000256" key="1">
    <source>
        <dbReference type="SAM" id="Phobius"/>
    </source>
</evidence>
<evidence type="ECO:0000313" key="3">
    <source>
        <dbReference type="Proteomes" id="UP000298061"/>
    </source>
</evidence>
<feature type="transmembrane region" description="Helical" evidence="1">
    <location>
        <begin position="248"/>
        <end position="265"/>
    </location>
</feature>
<feature type="transmembrane region" description="Helical" evidence="1">
    <location>
        <begin position="206"/>
        <end position="228"/>
    </location>
</feature>
<dbReference type="EMBL" id="SFCI01001066">
    <property type="protein sequence ID" value="TFY76864.1"/>
    <property type="molecule type" value="Genomic_DNA"/>
</dbReference>
<comment type="caution">
    <text evidence="2">The sequence shown here is derived from an EMBL/GenBank/DDBJ whole genome shotgun (WGS) entry which is preliminary data.</text>
</comment>
<sequence>MAIFGINSAFLFAAWGSGILWGIFTCAITYALYILRRAHVKSGGHRSLYISGVTIIVLYLLATIYLCFGVFQVYVGFIQTSPDQQIDYFFDNSGGVNQAKNFIYLFSMWISDGVVVWRCFAIWNHDKRVITIPVLLLCMAIASGLIGESQFLVPVPSIANAGNWGTALYAVSLTLNAGTTLLTAGRLWYLTSLSALQNDKMKRYRIIILATIDSAVAMAAARIIEFVLFLISPDGPVGNNAFYTVTDLMPQICGIVPTAIVVVVYSRRGAIETYHESIAGPHSVAFQPRHMATTDTNDLEHSSSGLITMQTETGDLKSGHLRIATTSVADTKQG</sequence>
<reference evidence="2 3" key="1">
    <citation type="submission" date="2019-02" db="EMBL/GenBank/DDBJ databases">
        <title>Genome sequencing of the rare red list fungi Hericium alpestre (H. flagellum).</title>
        <authorList>
            <person name="Buettner E."/>
            <person name="Kellner H."/>
        </authorList>
    </citation>
    <scope>NUCLEOTIDE SEQUENCE [LARGE SCALE GENOMIC DNA]</scope>
    <source>
        <strain evidence="2 3">DSM 108284</strain>
    </source>
</reference>
<protein>
    <submittedName>
        <fullName evidence="2">Uncharacterized protein</fullName>
    </submittedName>
</protein>
<dbReference type="STRING" id="135208.A0A4Y9ZRH5"/>
<accession>A0A4Y9ZRH5</accession>
<name>A0A4Y9ZRH5_9AGAM</name>
<feature type="transmembrane region" description="Helical" evidence="1">
    <location>
        <begin position="167"/>
        <end position="185"/>
    </location>
</feature>
<feature type="transmembrane region" description="Helical" evidence="1">
    <location>
        <begin position="12"/>
        <end position="35"/>
    </location>
</feature>
<organism evidence="2 3">
    <name type="scientific">Hericium alpestre</name>
    <dbReference type="NCBI Taxonomy" id="135208"/>
    <lineage>
        <taxon>Eukaryota</taxon>
        <taxon>Fungi</taxon>
        <taxon>Dikarya</taxon>
        <taxon>Basidiomycota</taxon>
        <taxon>Agaricomycotina</taxon>
        <taxon>Agaricomycetes</taxon>
        <taxon>Russulales</taxon>
        <taxon>Hericiaceae</taxon>
        <taxon>Hericium</taxon>
    </lineage>
</organism>
<feature type="transmembrane region" description="Helical" evidence="1">
    <location>
        <begin position="47"/>
        <end position="75"/>
    </location>
</feature>
<feature type="transmembrane region" description="Helical" evidence="1">
    <location>
        <begin position="130"/>
        <end position="147"/>
    </location>
</feature>
<proteinExistence type="predicted"/>
<dbReference type="OrthoDB" id="3357408at2759"/>
<dbReference type="Proteomes" id="UP000298061">
    <property type="component" value="Unassembled WGS sequence"/>
</dbReference>
<keyword evidence="1" id="KW-1133">Transmembrane helix</keyword>